<comment type="subcellular location">
    <subcellularLocation>
        <location evidence="6">Cytoplasm</location>
    </subcellularLocation>
</comment>
<dbReference type="GO" id="GO:0032267">
    <property type="term" value="F:tRNA(Ile)-lysidine synthase activity"/>
    <property type="evidence" value="ECO:0007669"/>
    <property type="project" value="UniProtKB-EC"/>
</dbReference>
<dbReference type="Gene3D" id="3.40.50.620">
    <property type="entry name" value="HUPs"/>
    <property type="match status" value="1"/>
</dbReference>
<dbReference type="NCBIfam" id="TIGR02432">
    <property type="entry name" value="lysidine_TilS_N"/>
    <property type="match status" value="1"/>
</dbReference>
<comment type="domain">
    <text evidence="6">The N-terminal region contains the highly conserved SGGXDS motif, predicted to be a P-loop motif involved in ATP binding.</text>
</comment>
<evidence type="ECO:0000256" key="2">
    <source>
        <dbReference type="ARBA" id="ARBA00022694"/>
    </source>
</evidence>
<keyword evidence="6" id="KW-0963">Cytoplasm</keyword>
<dbReference type="InterPro" id="IPR012094">
    <property type="entry name" value="tRNA_Ile_lys_synt"/>
</dbReference>
<dbReference type="Pfam" id="PF01171">
    <property type="entry name" value="ATP_bind_3"/>
    <property type="match status" value="1"/>
</dbReference>
<comment type="function">
    <text evidence="6">Ligates lysine onto the cytidine present at position 34 of the AUA codon-specific tRNA(Ile) that contains the anticodon CAU, in an ATP-dependent manner. Cytidine is converted to lysidine, thus changing the amino acid specificity of the tRNA from methionine to isoleucine.</text>
</comment>
<evidence type="ECO:0000256" key="3">
    <source>
        <dbReference type="ARBA" id="ARBA00022741"/>
    </source>
</evidence>
<evidence type="ECO:0000256" key="5">
    <source>
        <dbReference type="ARBA" id="ARBA00048539"/>
    </source>
</evidence>
<evidence type="ECO:0000256" key="4">
    <source>
        <dbReference type="ARBA" id="ARBA00022840"/>
    </source>
</evidence>
<keyword evidence="4 6" id="KW-0067">ATP-binding</keyword>
<dbReference type="InterPro" id="IPR014729">
    <property type="entry name" value="Rossmann-like_a/b/a_fold"/>
</dbReference>
<dbReference type="CDD" id="cd01992">
    <property type="entry name" value="TilS_N"/>
    <property type="match status" value="1"/>
</dbReference>
<organism evidence="8 9">
    <name type="scientific">Rhodopseudomonas julia</name>
    <dbReference type="NCBI Taxonomy" id="200617"/>
    <lineage>
        <taxon>Bacteria</taxon>
        <taxon>Pseudomonadati</taxon>
        <taxon>Pseudomonadota</taxon>
        <taxon>Alphaproteobacteria</taxon>
        <taxon>Hyphomicrobiales</taxon>
        <taxon>Nitrobacteraceae</taxon>
        <taxon>Rhodopseudomonas</taxon>
    </lineage>
</organism>
<feature type="domain" description="tRNA(Ile)-lysidine/2-thiocytidine synthase N-terminal" evidence="7">
    <location>
        <begin position="38"/>
        <end position="217"/>
    </location>
</feature>
<sequence>MRSPTALQQKLSAPAAEDAIDAAEAEPLLREWLDRGALIAVSGGPDSMALMALAAEIAAHRGAPAPQVFTFDHGLRAESAAEATMVGEVCARLHLRHHVHRWPEAERPHSGIAAAARLARYAAAIDVAMRTGCRAILTAHHADDQAETVLMRMARTAEPRALKGIEPELRREGWPTIARPFLQVSKARLRVSAKALKLPFCDDPTNSDPAQERARVRIAAPELCAIGLTAERLSAFAAREGDIHAVFERVALQAAENAQVSEAGVITILRPVSVRRGMDFEAWLALLRRLLMAASGSVATPSREALVSLEERTTDGAMGARGRPLAVTLHGARLRFSDDRLVVSREWGRQGPADRALKAGRDVVFDGRYIVAPHAFAGEGVRLRGFGWCGRGNEFERALPALFAQETCVAVPAHLAAKADAGCRTDLGIRQIVEERLCDPHIGGLYDRLMVENRLPPRPAEMHNIN</sequence>
<comment type="caution">
    <text evidence="8">The sequence shown here is derived from an EMBL/GenBank/DDBJ whole genome shotgun (WGS) entry which is preliminary data.</text>
</comment>
<dbReference type="Proteomes" id="UP001230253">
    <property type="component" value="Unassembled WGS sequence"/>
</dbReference>
<proteinExistence type="inferred from homology"/>
<keyword evidence="1 6" id="KW-0436">Ligase</keyword>
<dbReference type="PANTHER" id="PTHR43033">
    <property type="entry name" value="TRNA(ILE)-LYSIDINE SYNTHASE-RELATED"/>
    <property type="match status" value="1"/>
</dbReference>
<keyword evidence="2 6" id="KW-0819">tRNA processing</keyword>
<dbReference type="SUPFAM" id="SSF52402">
    <property type="entry name" value="Adenine nucleotide alpha hydrolases-like"/>
    <property type="match status" value="1"/>
</dbReference>
<evidence type="ECO:0000256" key="1">
    <source>
        <dbReference type="ARBA" id="ARBA00022598"/>
    </source>
</evidence>
<dbReference type="RefSeq" id="WP_307154285.1">
    <property type="nucleotide sequence ID" value="NZ_JAUSUK010000002.1"/>
</dbReference>
<comment type="catalytic activity">
    <reaction evidence="5 6">
        <text>cytidine(34) in tRNA(Ile2) + L-lysine + ATP = lysidine(34) in tRNA(Ile2) + AMP + diphosphate + H(+)</text>
        <dbReference type="Rhea" id="RHEA:43744"/>
        <dbReference type="Rhea" id="RHEA-COMP:10625"/>
        <dbReference type="Rhea" id="RHEA-COMP:10670"/>
        <dbReference type="ChEBI" id="CHEBI:15378"/>
        <dbReference type="ChEBI" id="CHEBI:30616"/>
        <dbReference type="ChEBI" id="CHEBI:32551"/>
        <dbReference type="ChEBI" id="CHEBI:33019"/>
        <dbReference type="ChEBI" id="CHEBI:82748"/>
        <dbReference type="ChEBI" id="CHEBI:83665"/>
        <dbReference type="ChEBI" id="CHEBI:456215"/>
        <dbReference type="EC" id="6.3.4.19"/>
    </reaction>
</comment>
<feature type="binding site" evidence="6">
    <location>
        <begin position="42"/>
        <end position="47"/>
    </location>
    <ligand>
        <name>ATP</name>
        <dbReference type="ChEBI" id="CHEBI:30616"/>
    </ligand>
</feature>
<accession>A0ABU0C6B7</accession>
<evidence type="ECO:0000313" key="8">
    <source>
        <dbReference type="EMBL" id="MDQ0326066.1"/>
    </source>
</evidence>
<evidence type="ECO:0000256" key="6">
    <source>
        <dbReference type="HAMAP-Rule" id="MF_01161"/>
    </source>
</evidence>
<evidence type="ECO:0000259" key="7">
    <source>
        <dbReference type="Pfam" id="PF01171"/>
    </source>
</evidence>
<keyword evidence="9" id="KW-1185">Reference proteome</keyword>
<keyword evidence="3 6" id="KW-0547">Nucleotide-binding</keyword>
<name>A0ABU0C6B7_9BRAD</name>
<evidence type="ECO:0000313" key="9">
    <source>
        <dbReference type="Proteomes" id="UP001230253"/>
    </source>
</evidence>
<protein>
    <recommendedName>
        <fullName evidence="6">tRNA(Ile)-lysidine synthase</fullName>
        <ecNumber evidence="6">6.3.4.19</ecNumber>
    </recommendedName>
    <alternativeName>
        <fullName evidence="6">tRNA(Ile)-2-lysyl-cytidine synthase</fullName>
    </alternativeName>
    <alternativeName>
        <fullName evidence="6">tRNA(Ile)-lysidine synthetase</fullName>
    </alternativeName>
</protein>
<dbReference type="PANTHER" id="PTHR43033:SF1">
    <property type="entry name" value="TRNA(ILE)-LYSIDINE SYNTHASE-RELATED"/>
    <property type="match status" value="1"/>
</dbReference>
<reference evidence="8 9" key="1">
    <citation type="submission" date="2023-07" db="EMBL/GenBank/DDBJ databases">
        <title>Genomic Encyclopedia of Type Strains, Phase IV (KMG-IV): sequencing the most valuable type-strain genomes for metagenomic binning, comparative biology and taxonomic classification.</title>
        <authorList>
            <person name="Goeker M."/>
        </authorList>
    </citation>
    <scope>NUCLEOTIDE SEQUENCE [LARGE SCALE GENOMIC DNA]</scope>
    <source>
        <strain evidence="8 9">DSM 11549</strain>
    </source>
</reference>
<gene>
    <name evidence="6" type="primary">tilS</name>
    <name evidence="8" type="ORF">J2R99_001935</name>
</gene>
<dbReference type="HAMAP" id="MF_01161">
    <property type="entry name" value="tRNA_Ile_lys_synt"/>
    <property type="match status" value="1"/>
</dbReference>
<dbReference type="EMBL" id="JAUSUK010000002">
    <property type="protein sequence ID" value="MDQ0326066.1"/>
    <property type="molecule type" value="Genomic_DNA"/>
</dbReference>
<dbReference type="InterPro" id="IPR011063">
    <property type="entry name" value="TilS/TtcA_N"/>
</dbReference>
<dbReference type="EC" id="6.3.4.19" evidence="6"/>
<dbReference type="InterPro" id="IPR012795">
    <property type="entry name" value="tRNA_Ile_lys_synt_N"/>
</dbReference>
<comment type="similarity">
    <text evidence="6">Belongs to the tRNA(Ile)-lysidine synthase family.</text>
</comment>